<feature type="transmembrane region" description="Helical" evidence="1">
    <location>
        <begin position="304"/>
        <end position="327"/>
    </location>
</feature>
<comment type="caution">
    <text evidence="5">The sequence shown here is derived from an EMBL/GenBank/DDBJ whole genome shotgun (WGS) entry which is preliminary data.</text>
</comment>
<protein>
    <submittedName>
        <fullName evidence="5">7TMR-DISM extracellular protein 2</fullName>
    </submittedName>
</protein>
<feature type="chain" id="PRO_5016677926" evidence="2">
    <location>
        <begin position="20"/>
        <end position="772"/>
    </location>
</feature>
<proteinExistence type="predicted"/>
<feature type="domain" description="7TM-DISM receptor extracellular" evidence="3">
    <location>
        <begin position="184"/>
        <end position="382"/>
    </location>
</feature>
<dbReference type="RefSeq" id="WP_113874485.1">
    <property type="nucleotide sequence ID" value="NZ_QNRF01000004.1"/>
</dbReference>
<dbReference type="EMBL" id="QNRF01000004">
    <property type="protein sequence ID" value="RBO83538.1"/>
    <property type="molecule type" value="Genomic_DNA"/>
</dbReference>
<keyword evidence="1" id="KW-0472">Membrane</keyword>
<dbReference type="AlphaFoldDB" id="A0A366D2N2"/>
<dbReference type="Gene3D" id="2.60.40.2380">
    <property type="match status" value="1"/>
</dbReference>
<keyword evidence="2" id="KW-0732">Signal</keyword>
<evidence type="ECO:0000256" key="2">
    <source>
        <dbReference type="SAM" id="SignalP"/>
    </source>
</evidence>
<keyword evidence="1" id="KW-0812">Transmembrane</keyword>
<keyword evidence="6" id="KW-1185">Reference proteome</keyword>
<sequence length="772" mass="87433">MLHRFILLFLLCASNIAWGKASIAIIDDTHSTFNIGQSAFYYIDETKNLSYRDISSDEYSKRFRPLARDYLQFGIVQGNIWIRTEAAIQTTSQTPIILDISAPRLQHLDLFLPNLYGNQAQIELGGARPYTNLPIEGLSYAYPIPSNIPPIFTIYIKMSSHLPINANIELKTLSEATKDSQNEILITGLLIGVLLTLFVCNVFFFIKTSHAMYLIYGFMLVGIAVLHLTLHDHISQLFPNHPGTPERIYNLASLSCLTAVVFFSRLYLDTKRHLPNMDKALILIGSVNALFGVIFTMMPEKINIMVMSTMVVSTLIFLTFHAIYAFVKNVPYSGYYLTARVLLFTGHFTWILSVYGILPSQVLLEWGLTITIILEALIHFTGMIAQTTPLLQKYAHRRGYSQAEMFDLLSDLSSRLRRQINVIGGGIAHLKPALKSAEAKLFLDSSQVANNNIKGLIERVDVLTDIKDNLTSDQAMPLALNKLIDEAHENFLQLDQDDTHLTINTENTEQVEVLQNTTLIKHLIEVLAQEFKHFSDQALNLNFICHEINREGVTVLEIQCGPLPTRRHNQYSHFDLGMSYIQLVVDHLNGKLIDLSNTVTDENSQAHRSINIQIPIRVHLRQTQPLDQFADQFDIVLFGQSDDDMQKAQALTNHHSHKVEQFSELETLIGYFQRPDLRQSGSIILVFDNGGHIPHVTLQRLLPLMRDEDQCLLISKNVKMSLDYAQKLGFDDLLSCADIDDHLESRLTKLIQKGVRLKSSPLSRIKALRKSP</sequence>
<dbReference type="Pfam" id="PF07696">
    <property type="entry name" value="7TMR-DISMED2"/>
    <property type="match status" value="1"/>
</dbReference>
<dbReference type="Proteomes" id="UP000252086">
    <property type="component" value="Unassembled WGS sequence"/>
</dbReference>
<evidence type="ECO:0000313" key="5">
    <source>
        <dbReference type="EMBL" id="RBO83538.1"/>
    </source>
</evidence>
<keyword evidence="1" id="KW-1133">Transmembrane helix</keyword>
<feature type="signal peptide" evidence="2">
    <location>
        <begin position="1"/>
        <end position="19"/>
    </location>
</feature>
<evidence type="ECO:0000259" key="3">
    <source>
        <dbReference type="Pfam" id="PF07695"/>
    </source>
</evidence>
<evidence type="ECO:0000256" key="1">
    <source>
        <dbReference type="SAM" id="Phobius"/>
    </source>
</evidence>
<feature type="transmembrane region" description="Helical" evidence="1">
    <location>
        <begin position="184"/>
        <end position="204"/>
    </location>
</feature>
<evidence type="ECO:0000259" key="4">
    <source>
        <dbReference type="Pfam" id="PF07696"/>
    </source>
</evidence>
<dbReference type="InterPro" id="IPR011622">
    <property type="entry name" value="7TMR_DISM_rcpt_extracell_dom2"/>
</dbReference>
<feature type="transmembrane region" description="Helical" evidence="1">
    <location>
        <begin position="339"/>
        <end position="358"/>
    </location>
</feature>
<feature type="transmembrane region" description="Helical" evidence="1">
    <location>
        <begin position="248"/>
        <end position="268"/>
    </location>
</feature>
<dbReference type="InterPro" id="IPR011623">
    <property type="entry name" value="7TMR_DISM_rcpt_extracell_dom1"/>
</dbReference>
<accession>A0A366D2N2</accession>
<dbReference type="OrthoDB" id="6093295at2"/>
<organism evidence="5 6">
    <name type="scientific">Marinomonas aquiplantarum</name>
    <dbReference type="NCBI Taxonomy" id="491951"/>
    <lineage>
        <taxon>Bacteria</taxon>
        <taxon>Pseudomonadati</taxon>
        <taxon>Pseudomonadota</taxon>
        <taxon>Gammaproteobacteria</taxon>
        <taxon>Oceanospirillales</taxon>
        <taxon>Oceanospirillaceae</taxon>
        <taxon>Marinomonas</taxon>
    </lineage>
</organism>
<feature type="transmembrane region" description="Helical" evidence="1">
    <location>
        <begin position="211"/>
        <end position="228"/>
    </location>
</feature>
<reference evidence="5 6" key="1">
    <citation type="submission" date="2018-06" db="EMBL/GenBank/DDBJ databases">
        <title>Genomic Encyclopedia of Type Strains, Phase III (KMG-III): the genomes of soil and plant-associated and newly described type strains.</title>
        <authorList>
            <person name="Whitman W."/>
        </authorList>
    </citation>
    <scope>NUCLEOTIDE SEQUENCE [LARGE SCALE GENOMIC DNA]</scope>
    <source>
        <strain evidence="5 6">CECT 7732</strain>
    </source>
</reference>
<feature type="domain" description="7TM-DISM receptor extracellular" evidence="4">
    <location>
        <begin position="37"/>
        <end position="170"/>
    </location>
</feature>
<name>A0A366D2N2_9GAMM</name>
<feature type="transmembrane region" description="Helical" evidence="1">
    <location>
        <begin position="280"/>
        <end position="298"/>
    </location>
</feature>
<dbReference type="Pfam" id="PF07695">
    <property type="entry name" value="7TMR-DISM_7TM"/>
    <property type="match status" value="1"/>
</dbReference>
<gene>
    <name evidence="5" type="ORF">DFP76_104357</name>
</gene>
<evidence type="ECO:0000313" key="6">
    <source>
        <dbReference type="Proteomes" id="UP000252086"/>
    </source>
</evidence>